<keyword evidence="2" id="KW-1185">Reference proteome</keyword>
<accession>A0A1R2C365</accession>
<sequence>MSKTFKPASFEKLSVGKIMKSSKKRFCWKFELDGMHFTVVLFSSRISGKRSVILEGKKVLSTKTSGMGSVYKIPFSNHKVVIYEIGDTQFDLRVDNISFADNFNAFTIDTRNQADIQNLSKSTKIQVHQSSKSYSIQNTKSVIKNKSEKESPVLNPINTPKANDRSISQVNVLDIFDISQGDQIPKKNNSNILLDIFDISQGDQIPKKNNSNNSNILFDFFSTPLTPEVKKNINPFDEPLDKSDKDKGQWFDNDLMSFVEVDSGNMKDGYKKGANEKVNQKNEGINILQSPVNNLMGNREQFLMGMNKNSYGGNMTGSMAGNMPGSMVGNMTGSMAGNMTGNMPGNMPGMMNQINPISMMNPFMTGMMGWNGYYPNPYNK</sequence>
<evidence type="ECO:0000313" key="2">
    <source>
        <dbReference type="Proteomes" id="UP000187209"/>
    </source>
</evidence>
<proteinExistence type="predicted"/>
<protein>
    <submittedName>
        <fullName evidence="1">Uncharacterized protein</fullName>
    </submittedName>
</protein>
<dbReference type="OrthoDB" id="195604at2759"/>
<name>A0A1R2C365_9CILI</name>
<gene>
    <name evidence="1" type="ORF">SteCoe_15632</name>
</gene>
<organism evidence="1 2">
    <name type="scientific">Stentor coeruleus</name>
    <dbReference type="NCBI Taxonomy" id="5963"/>
    <lineage>
        <taxon>Eukaryota</taxon>
        <taxon>Sar</taxon>
        <taxon>Alveolata</taxon>
        <taxon>Ciliophora</taxon>
        <taxon>Postciliodesmatophora</taxon>
        <taxon>Heterotrichea</taxon>
        <taxon>Heterotrichida</taxon>
        <taxon>Stentoridae</taxon>
        <taxon>Stentor</taxon>
    </lineage>
</organism>
<dbReference type="AlphaFoldDB" id="A0A1R2C365"/>
<reference evidence="1 2" key="1">
    <citation type="submission" date="2016-11" db="EMBL/GenBank/DDBJ databases">
        <title>The macronuclear genome of Stentor coeruleus: a giant cell with tiny introns.</title>
        <authorList>
            <person name="Slabodnick M."/>
            <person name="Ruby J.G."/>
            <person name="Reiff S.B."/>
            <person name="Swart E.C."/>
            <person name="Gosai S."/>
            <person name="Prabakaran S."/>
            <person name="Witkowska E."/>
            <person name="Larue G.E."/>
            <person name="Fisher S."/>
            <person name="Freeman R.M."/>
            <person name="Gunawardena J."/>
            <person name="Chu W."/>
            <person name="Stover N.A."/>
            <person name="Gregory B.D."/>
            <person name="Nowacki M."/>
            <person name="Derisi J."/>
            <person name="Roy S.W."/>
            <person name="Marshall W.F."/>
            <person name="Sood P."/>
        </authorList>
    </citation>
    <scope>NUCLEOTIDE SEQUENCE [LARGE SCALE GENOMIC DNA]</scope>
    <source>
        <strain evidence="1">WM001</strain>
    </source>
</reference>
<dbReference type="EMBL" id="MPUH01000303">
    <property type="protein sequence ID" value="OMJ83463.1"/>
    <property type="molecule type" value="Genomic_DNA"/>
</dbReference>
<evidence type="ECO:0000313" key="1">
    <source>
        <dbReference type="EMBL" id="OMJ83463.1"/>
    </source>
</evidence>
<dbReference type="Proteomes" id="UP000187209">
    <property type="component" value="Unassembled WGS sequence"/>
</dbReference>
<comment type="caution">
    <text evidence="1">The sequence shown here is derived from an EMBL/GenBank/DDBJ whole genome shotgun (WGS) entry which is preliminary data.</text>
</comment>